<accession>A0ABY5SL96</accession>
<dbReference type="InterPro" id="IPR011013">
    <property type="entry name" value="Gal_mutarotase_sf_dom"/>
</dbReference>
<dbReference type="RefSeq" id="WP_265417591.1">
    <property type="nucleotide sequence ID" value="NZ_CP093443.1"/>
</dbReference>
<sequence>MTADIELARDESTAVISPIGASLLSFAVGERPVVVPMGAFDGAVLAPWPNRIADGRFDFGGRSHQLPITEPERQTALHGLVAGVEWTVAKRTECAVSLEFSLRPSEGYPFTFALSIDYELAEAALSIRARARNLGTDSAPFGFGFHPWLSPGTAAGAAAGRPSGSSTGTSAGSSTGIPTGILVDEAQLLVPATTWFQPDDRLIPRGVRPFDDGTVIPADHAAEESACIVCKDFRAIRTIGGAVLDDAFGSPRRGSDGWSRARLKGVDDREIVVGMGPGFRTWQVCTGDGLGDDLSRQAIAIEPMTCPPNAFAAGTAGEDFDVVEPGQDLAVEWSLSLLSSGECAREGAESSAESAESCAEAAGPSGARGD</sequence>
<evidence type="ECO:0000313" key="2">
    <source>
        <dbReference type="EMBL" id="UVI34919.1"/>
    </source>
</evidence>
<dbReference type="InterPro" id="IPR008183">
    <property type="entry name" value="Aldose_1/G6P_1-epimerase"/>
</dbReference>
<dbReference type="Gene3D" id="2.70.98.10">
    <property type="match status" value="1"/>
</dbReference>
<reference evidence="2" key="1">
    <citation type="submission" date="2022-03" db="EMBL/GenBank/DDBJ databases">
        <title>Brevibacterium spongiae sp. nov., isolated from marine sponge.</title>
        <authorList>
            <person name="Li Z."/>
            <person name="Zhang M."/>
        </authorList>
    </citation>
    <scope>NUCLEOTIDE SEQUENCE</scope>
    <source>
        <strain evidence="2">WHS-Z9</strain>
    </source>
</reference>
<gene>
    <name evidence="2" type="ORF">L1F31_12385</name>
</gene>
<feature type="compositionally biased region" description="Low complexity" evidence="1">
    <location>
        <begin position="349"/>
        <end position="370"/>
    </location>
</feature>
<dbReference type="SUPFAM" id="SSF74650">
    <property type="entry name" value="Galactose mutarotase-like"/>
    <property type="match status" value="1"/>
</dbReference>
<dbReference type="Pfam" id="PF01263">
    <property type="entry name" value="Aldose_epim"/>
    <property type="match status" value="1"/>
</dbReference>
<keyword evidence="3" id="KW-1185">Reference proteome</keyword>
<name>A0ABY5SL96_9MICO</name>
<evidence type="ECO:0000256" key="1">
    <source>
        <dbReference type="SAM" id="MobiDB-lite"/>
    </source>
</evidence>
<proteinExistence type="predicted"/>
<dbReference type="InterPro" id="IPR037480">
    <property type="entry name" value="YihR-like"/>
</dbReference>
<organism evidence="2 3">
    <name type="scientific">Brevibacterium spongiae</name>
    <dbReference type="NCBI Taxonomy" id="2909672"/>
    <lineage>
        <taxon>Bacteria</taxon>
        <taxon>Bacillati</taxon>
        <taxon>Actinomycetota</taxon>
        <taxon>Actinomycetes</taxon>
        <taxon>Micrococcales</taxon>
        <taxon>Brevibacteriaceae</taxon>
        <taxon>Brevibacterium</taxon>
    </lineage>
</organism>
<dbReference type="EMBL" id="CP093443">
    <property type="protein sequence ID" value="UVI34919.1"/>
    <property type="molecule type" value="Genomic_DNA"/>
</dbReference>
<evidence type="ECO:0000313" key="3">
    <source>
        <dbReference type="Proteomes" id="UP001064879"/>
    </source>
</evidence>
<protein>
    <submittedName>
        <fullName evidence="2">Aldose 1-epimerase family protein</fullName>
    </submittedName>
</protein>
<dbReference type="CDD" id="cd09022">
    <property type="entry name" value="Aldose_epim_Ec_YihR"/>
    <property type="match status" value="1"/>
</dbReference>
<dbReference type="InterPro" id="IPR014718">
    <property type="entry name" value="GH-type_carb-bd"/>
</dbReference>
<feature type="region of interest" description="Disordered" evidence="1">
    <location>
        <begin position="345"/>
        <end position="370"/>
    </location>
</feature>
<dbReference type="Proteomes" id="UP001064879">
    <property type="component" value="Chromosome"/>
</dbReference>